<dbReference type="GO" id="GO:1990907">
    <property type="term" value="C:beta-catenin-TCF complex"/>
    <property type="evidence" value="ECO:0007669"/>
    <property type="project" value="TreeGrafter"/>
</dbReference>
<evidence type="ECO:0000256" key="6">
    <source>
        <dbReference type="ARBA" id="ARBA00023159"/>
    </source>
</evidence>
<dbReference type="GO" id="GO:0000981">
    <property type="term" value="F:DNA-binding transcription factor activity, RNA polymerase II-specific"/>
    <property type="evidence" value="ECO:0007669"/>
    <property type="project" value="TreeGrafter"/>
</dbReference>
<evidence type="ECO:0000256" key="3">
    <source>
        <dbReference type="ARBA" id="ARBA00022687"/>
    </source>
</evidence>
<keyword evidence="4" id="KW-0805">Transcription regulation</keyword>
<feature type="compositionally biased region" description="Basic residues" evidence="10">
    <location>
        <begin position="270"/>
        <end position="279"/>
    </location>
</feature>
<dbReference type="GO" id="GO:0000978">
    <property type="term" value="F:RNA polymerase II cis-regulatory region sequence-specific DNA binding"/>
    <property type="evidence" value="ECO:0007669"/>
    <property type="project" value="TreeGrafter"/>
</dbReference>
<dbReference type="InterPro" id="IPR009071">
    <property type="entry name" value="HMG_box_dom"/>
</dbReference>
<organism evidence="12 13">
    <name type="scientific">Ridgeia piscesae</name>
    <name type="common">Tubeworm</name>
    <dbReference type="NCBI Taxonomy" id="27915"/>
    <lineage>
        <taxon>Eukaryota</taxon>
        <taxon>Metazoa</taxon>
        <taxon>Spiralia</taxon>
        <taxon>Lophotrochozoa</taxon>
        <taxon>Annelida</taxon>
        <taxon>Polychaeta</taxon>
        <taxon>Sedentaria</taxon>
        <taxon>Canalipalpata</taxon>
        <taxon>Sabellida</taxon>
        <taxon>Siboglinidae</taxon>
        <taxon>Ridgeia</taxon>
    </lineage>
</organism>
<keyword evidence="6" id="KW-0010">Activator</keyword>
<gene>
    <name evidence="12" type="ORF">NP493_934g00004</name>
</gene>
<dbReference type="GO" id="GO:0060070">
    <property type="term" value="P:canonical Wnt signaling pathway"/>
    <property type="evidence" value="ECO:0007669"/>
    <property type="project" value="TreeGrafter"/>
</dbReference>
<evidence type="ECO:0000256" key="9">
    <source>
        <dbReference type="PROSITE-ProRule" id="PRU00267"/>
    </source>
</evidence>
<dbReference type="SMART" id="SM00398">
    <property type="entry name" value="HMG"/>
    <property type="match status" value="1"/>
</dbReference>
<dbReference type="FunFam" id="1.10.30.10:FF:000001">
    <property type="entry name" value="transcription factor 7 isoform X2"/>
    <property type="match status" value="1"/>
</dbReference>
<accession>A0AAD9KJV9</accession>
<dbReference type="Pfam" id="PF00505">
    <property type="entry name" value="HMG_box"/>
    <property type="match status" value="1"/>
</dbReference>
<dbReference type="PANTHER" id="PTHR10373">
    <property type="entry name" value="TRANSCRIPTION FACTOR 7 FAMILY MEMBER"/>
    <property type="match status" value="1"/>
</dbReference>
<feature type="compositionally biased region" description="Acidic residues" evidence="10">
    <location>
        <begin position="372"/>
        <end position="384"/>
    </location>
</feature>
<dbReference type="CDD" id="cd21996">
    <property type="entry name" value="HMG-box_TCF7-like"/>
    <property type="match status" value="1"/>
</dbReference>
<feature type="region of interest" description="Disordered" evidence="10">
    <location>
        <begin position="366"/>
        <end position="411"/>
    </location>
</feature>
<dbReference type="Proteomes" id="UP001209878">
    <property type="component" value="Unassembled WGS sequence"/>
</dbReference>
<dbReference type="GO" id="GO:0000785">
    <property type="term" value="C:chromatin"/>
    <property type="evidence" value="ECO:0007669"/>
    <property type="project" value="TreeGrafter"/>
</dbReference>
<dbReference type="PROSITE" id="PS50118">
    <property type="entry name" value="HMG_BOX_2"/>
    <property type="match status" value="1"/>
</dbReference>
<evidence type="ECO:0000256" key="7">
    <source>
        <dbReference type="ARBA" id="ARBA00023163"/>
    </source>
</evidence>
<keyword evidence="5 9" id="KW-0238">DNA-binding</keyword>
<feature type="region of interest" description="Disordered" evidence="10">
    <location>
        <begin position="269"/>
        <end position="297"/>
    </location>
</feature>
<evidence type="ECO:0000256" key="5">
    <source>
        <dbReference type="ARBA" id="ARBA00023125"/>
    </source>
</evidence>
<keyword evidence="7" id="KW-0804">Transcription</keyword>
<comment type="caution">
    <text evidence="12">The sequence shown here is derived from an EMBL/GenBank/DDBJ whole genome shotgun (WGS) entry which is preliminary data.</text>
</comment>
<dbReference type="AlphaFoldDB" id="A0AAD9KJV9"/>
<reference evidence="12" key="1">
    <citation type="journal article" date="2023" name="Mol. Biol. Evol.">
        <title>Third-Generation Sequencing Reveals the Adaptive Role of the Epigenome in Three Deep-Sea Polychaetes.</title>
        <authorList>
            <person name="Perez M."/>
            <person name="Aroh O."/>
            <person name="Sun Y."/>
            <person name="Lan Y."/>
            <person name="Juniper S.K."/>
            <person name="Young C.R."/>
            <person name="Angers B."/>
            <person name="Qian P.Y."/>
        </authorList>
    </citation>
    <scope>NUCLEOTIDE SEQUENCE</scope>
    <source>
        <strain evidence="12">R07B-5</strain>
    </source>
</reference>
<comment type="subcellular location">
    <subcellularLocation>
        <location evidence="1">Nucleus</location>
    </subcellularLocation>
</comment>
<proteinExistence type="inferred from homology"/>
<evidence type="ECO:0000256" key="10">
    <source>
        <dbReference type="SAM" id="MobiDB-lite"/>
    </source>
</evidence>
<evidence type="ECO:0000256" key="2">
    <source>
        <dbReference type="ARBA" id="ARBA00006569"/>
    </source>
</evidence>
<dbReference type="SUPFAM" id="SSF47095">
    <property type="entry name" value="HMG-box"/>
    <property type="match status" value="1"/>
</dbReference>
<dbReference type="PANTHER" id="PTHR10373:SF38">
    <property type="entry name" value="PROTEIN PANGOLIN, ISOFORM J"/>
    <property type="match status" value="1"/>
</dbReference>
<keyword evidence="8 9" id="KW-0539">Nucleus</keyword>
<feature type="compositionally biased region" description="Basic and acidic residues" evidence="10">
    <location>
        <begin position="280"/>
        <end position="289"/>
    </location>
</feature>
<evidence type="ECO:0000313" key="12">
    <source>
        <dbReference type="EMBL" id="KAK2172741.1"/>
    </source>
</evidence>
<evidence type="ECO:0000256" key="8">
    <source>
        <dbReference type="ARBA" id="ARBA00023242"/>
    </source>
</evidence>
<name>A0AAD9KJV9_RIDPI</name>
<feature type="compositionally biased region" description="Polar residues" evidence="10">
    <location>
        <begin position="481"/>
        <end position="503"/>
    </location>
</feature>
<dbReference type="Gene3D" id="1.10.30.10">
    <property type="entry name" value="High mobility group box domain"/>
    <property type="match status" value="1"/>
</dbReference>
<feature type="region of interest" description="Disordered" evidence="10">
    <location>
        <begin position="457"/>
        <end position="503"/>
    </location>
</feature>
<dbReference type="SMART" id="SM01366">
    <property type="entry name" value="c-clamp"/>
    <property type="match status" value="1"/>
</dbReference>
<evidence type="ECO:0000259" key="11">
    <source>
        <dbReference type="PROSITE" id="PS50118"/>
    </source>
</evidence>
<sequence>MYNNEHFSQPPPAHMGIPPVNIDPKTVSESPLSIIYSSAFSSHKGYDAADIAGNLALHKCAGLPRPSMYGLPPTSQLSHPFCSDFPQFTWGPPPGYPLAAFRSPYGPPLSSSPLPRFSPPGIMPPHPGFPNLQHPAIITPGPKQEIHPVTSADNNRHHPSQFQLLGEGGGSLHGGCMTPPHMEKEEKKCKKPHIKKPLNAFMLFMKEMRAKVIEECTLKESAAINQILGRKWHALDRAEQAKYYDMARKEKELHMQLYPGWSARDNYALHSKKKKRKREQHTPDNREGSDCSVSYTPPGAATAVDNVHWRGMENCSTEQKYKHDDICAQDCANAKKCRARFGLDQQNQWCKPCRRKKKCIRFLEDGGIVSNPEDDDDDDDDDDGNATSIATVDSTTEGESEIGSPMLPPSAMMFHMDENRNVQHSMVSQSHSPQPLGAPLHMRPHVKHSVENIVELRPPTSSQHHAVSLGGSREHAAPSSGAPTANRTESVASSVSSTMVLAT</sequence>
<feature type="compositionally biased region" description="Polar residues" evidence="10">
    <location>
        <begin position="385"/>
        <end position="397"/>
    </location>
</feature>
<comment type="similarity">
    <text evidence="2">Belongs to the TCF/LEF family.</text>
</comment>
<keyword evidence="3" id="KW-0879">Wnt signaling pathway</keyword>
<dbReference type="InterPro" id="IPR024940">
    <property type="entry name" value="TCF/LEF"/>
</dbReference>
<evidence type="ECO:0000313" key="13">
    <source>
        <dbReference type="Proteomes" id="UP001209878"/>
    </source>
</evidence>
<feature type="domain" description="HMG box" evidence="11">
    <location>
        <begin position="194"/>
        <end position="262"/>
    </location>
</feature>
<feature type="DNA-binding region" description="HMG box" evidence="9">
    <location>
        <begin position="194"/>
        <end position="262"/>
    </location>
</feature>
<protein>
    <recommendedName>
        <fullName evidence="11">HMG box domain-containing protein</fullName>
    </recommendedName>
</protein>
<evidence type="ECO:0000256" key="4">
    <source>
        <dbReference type="ARBA" id="ARBA00023015"/>
    </source>
</evidence>
<keyword evidence="13" id="KW-1185">Reference proteome</keyword>
<dbReference type="EMBL" id="JAODUO010000933">
    <property type="protein sequence ID" value="KAK2172741.1"/>
    <property type="molecule type" value="Genomic_DNA"/>
</dbReference>
<dbReference type="InterPro" id="IPR036910">
    <property type="entry name" value="HMG_box_dom_sf"/>
</dbReference>
<evidence type="ECO:0000256" key="1">
    <source>
        <dbReference type="ARBA" id="ARBA00004123"/>
    </source>
</evidence>